<feature type="non-terminal residue" evidence="1">
    <location>
        <position position="1"/>
    </location>
</feature>
<proteinExistence type="predicted"/>
<keyword evidence="2" id="KW-1185">Reference proteome</keyword>
<comment type="caution">
    <text evidence="1">The sequence shown here is derived from an EMBL/GenBank/DDBJ whole genome shotgun (WGS) entry which is preliminary data.</text>
</comment>
<organism evidence="1 2">
    <name type="scientific">Coemansia furcata</name>
    <dbReference type="NCBI Taxonomy" id="417177"/>
    <lineage>
        <taxon>Eukaryota</taxon>
        <taxon>Fungi</taxon>
        <taxon>Fungi incertae sedis</taxon>
        <taxon>Zoopagomycota</taxon>
        <taxon>Kickxellomycotina</taxon>
        <taxon>Kickxellomycetes</taxon>
        <taxon>Kickxellales</taxon>
        <taxon>Kickxellaceae</taxon>
        <taxon>Coemansia</taxon>
    </lineage>
</organism>
<evidence type="ECO:0000313" key="2">
    <source>
        <dbReference type="Proteomes" id="UP001140096"/>
    </source>
</evidence>
<protein>
    <submittedName>
        <fullName evidence="1">Uncharacterized protein</fullName>
    </submittedName>
</protein>
<evidence type="ECO:0000313" key="1">
    <source>
        <dbReference type="EMBL" id="KAJ2797890.1"/>
    </source>
</evidence>
<feature type="non-terminal residue" evidence="1">
    <location>
        <position position="159"/>
    </location>
</feature>
<gene>
    <name evidence="1" type="ORF">H4S07_005831</name>
</gene>
<dbReference type="Proteomes" id="UP001140096">
    <property type="component" value="Unassembled WGS sequence"/>
</dbReference>
<dbReference type="EMBL" id="JANBUP010003091">
    <property type="protein sequence ID" value="KAJ2797890.1"/>
    <property type="molecule type" value="Genomic_DNA"/>
</dbReference>
<accession>A0ACC1KZG8</accession>
<sequence length="159" mass="18088">MSLDEAKRLVQLVKIHGHSWNMLVAKFFPTRTPRELRGMYIQWRKAEKRFAVNFLDIDPFSMIRDHNGNSAMRPTGKDGHYRADGRLVRVGIRGKYGPLTPYFLALVYAKPLGRGRADVTRAIGTAGRGSMRLLSNEVIDKLVAAISLYKNDWVSISRK</sequence>
<name>A0ACC1KZG8_9FUNG</name>
<reference evidence="1" key="1">
    <citation type="submission" date="2022-07" db="EMBL/GenBank/DDBJ databases">
        <title>Phylogenomic reconstructions and comparative analyses of Kickxellomycotina fungi.</title>
        <authorList>
            <person name="Reynolds N.K."/>
            <person name="Stajich J.E."/>
            <person name="Barry K."/>
            <person name="Grigoriev I.V."/>
            <person name="Crous P."/>
            <person name="Smith M.E."/>
        </authorList>
    </citation>
    <scope>NUCLEOTIDE SEQUENCE</scope>
    <source>
        <strain evidence="1">CBS 102833</strain>
    </source>
</reference>